<evidence type="ECO:0000256" key="7">
    <source>
        <dbReference type="ARBA" id="ARBA00022692"/>
    </source>
</evidence>
<dbReference type="Pfam" id="PF00072">
    <property type="entry name" value="Response_reg"/>
    <property type="match status" value="1"/>
</dbReference>
<feature type="region of interest" description="Disordered" evidence="18">
    <location>
        <begin position="927"/>
        <end position="953"/>
    </location>
</feature>
<dbReference type="AlphaFoldDB" id="A0A2K8U2H4"/>
<evidence type="ECO:0000313" key="24">
    <source>
        <dbReference type="EMBL" id="AUB79747.1"/>
    </source>
</evidence>
<evidence type="ECO:0000256" key="16">
    <source>
        <dbReference type="PROSITE-ProRule" id="PRU00110"/>
    </source>
</evidence>
<evidence type="ECO:0000256" key="2">
    <source>
        <dbReference type="ARBA" id="ARBA00004651"/>
    </source>
</evidence>
<dbReference type="Gene3D" id="3.30.450.350">
    <property type="entry name" value="CHASE domain"/>
    <property type="match status" value="1"/>
</dbReference>
<dbReference type="SMART" id="SM00388">
    <property type="entry name" value="HisKA"/>
    <property type="match status" value="1"/>
</dbReference>
<evidence type="ECO:0000256" key="18">
    <source>
        <dbReference type="SAM" id="MobiDB-lite"/>
    </source>
</evidence>
<dbReference type="Pfam" id="PF00512">
    <property type="entry name" value="HisKA"/>
    <property type="match status" value="1"/>
</dbReference>
<comment type="subcellular location">
    <subcellularLocation>
        <location evidence="2">Cell membrane</location>
        <topology evidence="2">Multi-pass membrane protein</topology>
    </subcellularLocation>
</comment>
<feature type="transmembrane region" description="Helical" evidence="19">
    <location>
        <begin position="115"/>
        <end position="143"/>
    </location>
</feature>
<dbReference type="EMBL" id="CP020370">
    <property type="protein sequence ID" value="AUB79747.1"/>
    <property type="molecule type" value="Genomic_DNA"/>
</dbReference>
<keyword evidence="7 19" id="KW-0812">Transmembrane</keyword>
<dbReference type="CDD" id="cd00082">
    <property type="entry name" value="HisKA"/>
    <property type="match status" value="1"/>
</dbReference>
<dbReference type="InterPro" id="IPR005467">
    <property type="entry name" value="His_kinase_dom"/>
</dbReference>
<dbReference type="InterPro" id="IPR008207">
    <property type="entry name" value="Sig_transdc_His_kin_Hpt_dom"/>
</dbReference>
<dbReference type="Pfam" id="PF01627">
    <property type="entry name" value="Hpt"/>
    <property type="match status" value="1"/>
</dbReference>
<dbReference type="Proteomes" id="UP000232638">
    <property type="component" value="Chromosome"/>
</dbReference>
<feature type="compositionally biased region" description="Low complexity" evidence="18">
    <location>
        <begin position="927"/>
        <end position="939"/>
    </location>
</feature>
<dbReference type="InterPro" id="IPR003594">
    <property type="entry name" value="HATPase_dom"/>
</dbReference>
<evidence type="ECO:0000259" key="22">
    <source>
        <dbReference type="PROSITE" id="PS50839"/>
    </source>
</evidence>
<feature type="domain" description="Histidine kinase" evidence="20">
    <location>
        <begin position="555"/>
        <end position="776"/>
    </location>
</feature>
<evidence type="ECO:0000256" key="14">
    <source>
        <dbReference type="ARBA" id="ARBA00064003"/>
    </source>
</evidence>
<dbReference type="PROSITE" id="PS50109">
    <property type="entry name" value="HIS_KIN"/>
    <property type="match status" value="1"/>
</dbReference>
<dbReference type="EC" id="2.7.13.3" evidence="3"/>
<keyword evidence="5 17" id="KW-0597">Phosphoprotein</keyword>
<dbReference type="Pfam" id="PF05231">
    <property type="entry name" value="MASE1"/>
    <property type="match status" value="1"/>
</dbReference>
<dbReference type="PRINTS" id="PR00344">
    <property type="entry name" value="BCTRLSENSOR"/>
</dbReference>
<evidence type="ECO:0000256" key="3">
    <source>
        <dbReference type="ARBA" id="ARBA00012438"/>
    </source>
</evidence>
<dbReference type="SUPFAM" id="SSF47384">
    <property type="entry name" value="Homodimeric domain of signal transducing histidine kinase"/>
    <property type="match status" value="1"/>
</dbReference>
<dbReference type="SMART" id="SM00073">
    <property type="entry name" value="HPT"/>
    <property type="match status" value="1"/>
</dbReference>
<dbReference type="RefSeq" id="WP_100917565.1">
    <property type="nucleotide sequence ID" value="NZ_CP020370.1"/>
</dbReference>
<dbReference type="InterPro" id="IPR003661">
    <property type="entry name" value="HisK_dim/P_dom"/>
</dbReference>
<dbReference type="Pfam" id="PF03924">
    <property type="entry name" value="CHASE"/>
    <property type="match status" value="1"/>
</dbReference>
<keyword evidence="12" id="KW-0902">Two-component regulatory system</keyword>
<evidence type="ECO:0000256" key="12">
    <source>
        <dbReference type="ARBA" id="ARBA00023012"/>
    </source>
</evidence>
<dbReference type="PROSITE" id="PS50110">
    <property type="entry name" value="RESPONSE_REGULATORY"/>
    <property type="match status" value="1"/>
</dbReference>
<feature type="transmembrane region" description="Helical" evidence="19">
    <location>
        <begin position="155"/>
        <end position="176"/>
    </location>
</feature>
<organism evidence="24 25">
    <name type="scientific">Candidatus Thiodictyon syntrophicum</name>
    <dbReference type="NCBI Taxonomy" id="1166950"/>
    <lineage>
        <taxon>Bacteria</taxon>
        <taxon>Pseudomonadati</taxon>
        <taxon>Pseudomonadota</taxon>
        <taxon>Gammaproteobacteria</taxon>
        <taxon>Chromatiales</taxon>
        <taxon>Chromatiaceae</taxon>
        <taxon>Thiodictyon</taxon>
    </lineage>
</organism>
<dbReference type="InterPro" id="IPR011006">
    <property type="entry name" value="CheY-like_superfamily"/>
</dbReference>
<feature type="transmembrane region" description="Helical" evidence="19">
    <location>
        <begin position="188"/>
        <end position="207"/>
    </location>
</feature>
<evidence type="ECO:0000259" key="23">
    <source>
        <dbReference type="PROSITE" id="PS50894"/>
    </source>
</evidence>
<dbReference type="FunFam" id="1.10.287.130:FF:000002">
    <property type="entry name" value="Two-component osmosensing histidine kinase"/>
    <property type="match status" value="1"/>
</dbReference>
<evidence type="ECO:0000256" key="10">
    <source>
        <dbReference type="ARBA" id="ARBA00022840"/>
    </source>
</evidence>
<dbReference type="InterPro" id="IPR001789">
    <property type="entry name" value="Sig_transdc_resp-reg_receiver"/>
</dbReference>
<dbReference type="OrthoDB" id="5756128at2"/>
<keyword evidence="8" id="KW-0547">Nucleotide-binding</keyword>
<keyword evidence="11 19" id="KW-1133">Transmembrane helix</keyword>
<feature type="modified residue" description="Phosphohistidine" evidence="16">
    <location>
        <position position="1007"/>
    </location>
</feature>
<comment type="catalytic activity">
    <reaction evidence="1">
        <text>ATP + protein L-histidine = ADP + protein N-phospho-L-histidine.</text>
        <dbReference type="EC" id="2.7.13.3"/>
    </reaction>
</comment>
<dbReference type="PANTHER" id="PTHR45339:SF1">
    <property type="entry name" value="HYBRID SIGNAL TRANSDUCTION HISTIDINE KINASE J"/>
    <property type="match status" value="1"/>
</dbReference>
<keyword evidence="6" id="KW-0808">Transferase</keyword>
<reference evidence="24 25" key="1">
    <citation type="submission" date="2017-03" db="EMBL/GenBank/DDBJ databases">
        <title>Complete genome sequence of Candidatus 'Thiodictyon syntrophicum' sp. nov. strain Cad16T, a photolithoautotroph purple sulfur bacterium isolated from an alpine meromictic lake.</title>
        <authorList>
            <person name="Luedin S.M."/>
            <person name="Pothier J.F."/>
            <person name="Danza F."/>
            <person name="Storelli N."/>
            <person name="Wittwer M."/>
            <person name="Tonolla M."/>
        </authorList>
    </citation>
    <scope>NUCLEOTIDE SEQUENCE [LARGE SCALE GENOMIC DNA]</scope>
    <source>
        <strain evidence="24 25">Cad16T</strain>
    </source>
</reference>
<dbReference type="Gene3D" id="3.40.50.2300">
    <property type="match status" value="1"/>
</dbReference>
<accession>A0A2K8U2H4</accession>
<evidence type="ECO:0000256" key="5">
    <source>
        <dbReference type="ARBA" id="ARBA00022553"/>
    </source>
</evidence>
<evidence type="ECO:0000256" key="19">
    <source>
        <dbReference type="SAM" id="Phobius"/>
    </source>
</evidence>
<evidence type="ECO:0000259" key="21">
    <source>
        <dbReference type="PROSITE" id="PS50110"/>
    </source>
</evidence>
<dbReference type="Gene3D" id="1.10.287.130">
    <property type="match status" value="1"/>
</dbReference>
<dbReference type="SMART" id="SM00387">
    <property type="entry name" value="HATPase_c"/>
    <property type="match status" value="1"/>
</dbReference>
<keyword evidence="4" id="KW-1003">Cell membrane</keyword>
<feature type="modified residue" description="4-aspartylphosphate" evidence="17">
    <location>
        <position position="853"/>
    </location>
</feature>
<evidence type="ECO:0000256" key="8">
    <source>
        <dbReference type="ARBA" id="ARBA00022741"/>
    </source>
</evidence>
<dbReference type="PANTHER" id="PTHR45339">
    <property type="entry name" value="HYBRID SIGNAL TRANSDUCTION HISTIDINE KINASE J"/>
    <property type="match status" value="1"/>
</dbReference>
<dbReference type="Gene3D" id="1.20.120.160">
    <property type="entry name" value="HPT domain"/>
    <property type="match status" value="1"/>
</dbReference>
<gene>
    <name evidence="24" type="ORF">THSYN_01430</name>
</gene>
<dbReference type="InterPro" id="IPR036097">
    <property type="entry name" value="HisK_dim/P_sf"/>
</dbReference>
<evidence type="ECO:0000256" key="4">
    <source>
        <dbReference type="ARBA" id="ARBA00022475"/>
    </source>
</evidence>
<dbReference type="InterPro" id="IPR042240">
    <property type="entry name" value="CHASE_sf"/>
</dbReference>
<evidence type="ECO:0000256" key="6">
    <source>
        <dbReference type="ARBA" id="ARBA00022679"/>
    </source>
</evidence>
<evidence type="ECO:0000256" key="17">
    <source>
        <dbReference type="PROSITE-ProRule" id="PRU00169"/>
    </source>
</evidence>
<dbReference type="SMART" id="SM01079">
    <property type="entry name" value="CHASE"/>
    <property type="match status" value="1"/>
</dbReference>
<dbReference type="GO" id="GO:0000155">
    <property type="term" value="F:phosphorelay sensor kinase activity"/>
    <property type="evidence" value="ECO:0007669"/>
    <property type="project" value="InterPro"/>
</dbReference>
<keyword evidence="25" id="KW-1185">Reference proteome</keyword>
<evidence type="ECO:0000256" key="9">
    <source>
        <dbReference type="ARBA" id="ARBA00022777"/>
    </source>
</evidence>
<dbReference type="KEGG" id="tsy:THSYN_01430"/>
<dbReference type="InterPro" id="IPR036641">
    <property type="entry name" value="HPT_dom_sf"/>
</dbReference>
<dbReference type="Pfam" id="PF02518">
    <property type="entry name" value="HATPase_c"/>
    <property type="match status" value="1"/>
</dbReference>
<evidence type="ECO:0000256" key="15">
    <source>
        <dbReference type="ARBA" id="ARBA00068150"/>
    </source>
</evidence>
<keyword evidence="10" id="KW-0067">ATP-binding</keyword>
<dbReference type="FunFam" id="3.30.565.10:FF:000010">
    <property type="entry name" value="Sensor histidine kinase RcsC"/>
    <property type="match status" value="1"/>
</dbReference>
<evidence type="ECO:0000256" key="1">
    <source>
        <dbReference type="ARBA" id="ARBA00000085"/>
    </source>
</evidence>
<dbReference type="InterPro" id="IPR006189">
    <property type="entry name" value="CHASE_dom"/>
</dbReference>
<dbReference type="GO" id="GO:0005524">
    <property type="term" value="F:ATP binding"/>
    <property type="evidence" value="ECO:0007669"/>
    <property type="project" value="UniProtKB-KW"/>
</dbReference>
<dbReference type="SMART" id="SM00448">
    <property type="entry name" value="REC"/>
    <property type="match status" value="1"/>
</dbReference>
<proteinExistence type="predicted"/>
<comment type="subunit">
    <text evidence="14">At low DSF concentrations, interacts with RpfF.</text>
</comment>
<dbReference type="InterPro" id="IPR036890">
    <property type="entry name" value="HATPase_C_sf"/>
</dbReference>
<evidence type="ECO:0000256" key="13">
    <source>
        <dbReference type="ARBA" id="ARBA00023136"/>
    </source>
</evidence>
<evidence type="ECO:0000259" key="20">
    <source>
        <dbReference type="PROSITE" id="PS50109"/>
    </source>
</evidence>
<feature type="domain" description="HPt" evidence="23">
    <location>
        <begin position="968"/>
        <end position="1060"/>
    </location>
</feature>
<feature type="domain" description="Response regulatory" evidence="21">
    <location>
        <begin position="802"/>
        <end position="920"/>
    </location>
</feature>
<keyword evidence="13 19" id="KW-0472">Membrane</keyword>
<dbReference type="CDD" id="cd16922">
    <property type="entry name" value="HATPase_EvgS-ArcB-TorS-like"/>
    <property type="match status" value="1"/>
</dbReference>
<feature type="domain" description="CHASE" evidence="22">
    <location>
        <begin position="249"/>
        <end position="473"/>
    </location>
</feature>
<evidence type="ECO:0000313" key="25">
    <source>
        <dbReference type="Proteomes" id="UP000232638"/>
    </source>
</evidence>
<dbReference type="SUPFAM" id="SSF55874">
    <property type="entry name" value="ATPase domain of HSP90 chaperone/DNA topoisomerase II/histidine kinase"/>
    <property type="match status" value="1"/>
</dbReference>
<dbReference type="SUPFAM" id="SSF47226">
    <property type="entry name" value="Histidine-containing phosphotransfer domain, HPT domain"/>
    <property type="match status" value="1"/>
</dbReference>
<name>A0A2K8U2H4_9GAMM</name>
<dbReference type="InterPro" id="IPR007895">
    <property type="entry name" value="MASE1"/>
</dbReference>
<dbReference type="CDD" id="cd17546">
    <property type="entry name" value="REC_hyHK_CKI1_RcsC-like"/>
    <property type="match status" value="1"/>
</dbReference>
<dbReference type="InterPro" id="IPR004358">
    <property type="entry name" value="Sig_transdc_His_kin-like_C"/>
</dbReference>
<dbReference type="GO" id="GO:0005886">
    <property type="term" value="C:plasma membrane"/>
    <property type="evidence" value="ECO:0007669"/>
    <property type="project" value="UniProtKB-SubCell"/>
</dbReference>
<dbReference type="Gene3D" id="3.30.565.10">
    <property type="entry name" value="Histidine kinase-like ATPase, C-terminal domain"/>
    <property type="match status" value="1"/>
</dbReference>
<sequence length="1151" mass="123994">MKRITAIALAYALLGAAGLTLAIPPGYASPVFPAAGLALACALWFGRAALPGVWLGSALLNLAQTWLGGTLNPTTVGVALVIAAGATLQAEGGRRLVTRWQGSAWRALERDQDAFAFLLLGGVLAAVVSASISVTALAATGVVERAEVPFTWWNWYVGDCLGVLVFAPLALSLLNRQDPLWRERRRRFLIPMLLTLGLAGLAFYGAARWERLSQDGQLQGDGETIARRINDRLITHREVLSSLRHFIEATPDFSFAQFEQFTRLTLHDNPDIFALSFNDLVTEAERPAFERRLSAGSPFGPYRITERDRERRLIPAAARPEYVAVRYIVPLADNQPALGYDIYSEPVRRAAIERARASRAMAVTAPIRLVQEQQPRAGVLELLPVTETPAPGGPREGRLSGFAVGVVKVDELVEIATRGLVPAGLVLRLTDPAAPVAQGLLYQSQPGDAGPRPQAALHWGTVLRLGDRDWDLSVTPTADYRQQHRPWLAWAVGVAGLMFATLLQVLMLGMTGRTAVIQRYRDNLEELVEERTGQLAERTRQADAANRAKSEFLSNMSHEIRTPMNAMLGLAQVLERDTLSSEQRQMVQRIRAAGRTLLGIINDILDLSKIEAGQIQVETRPFELLPILAQVESLMGQLARTKGLGLRIDAPPGLANWLRGDPLRLEQVLVNLVGNAVKFTERGLVQVRVRQPAADADRVRLRFEVADTGIGIAPEHLATLGQPFTQADGTISRRFGGTGLGLAISKHLVELMGGTFGCDSALGVGSTFWFELPYARATEDDALPAPVPAPAPGVGPRLRGRHYLVVDDSHMNRDLLERALTREGARATLAADGRLALEILRAQPQGFAAVLMDIQMPVMDGLAATRAIRDELKLVALPVIAFTAGVLLEQRQAARDAGVNDILSKPVDLNELVAVLQRWSAPAAAEAPAPAPAPAWASPGKHDPEPPADFPAIPGLDTRRAALQLDHDWDFFLAMLRDFAAEYGDAAQRIRLDLERGRWPEAARALHTLRGTAGNLGAHDLVQSAAVLETAISARQPDLTPLLDAFGTQFAAVLAGLGPWLEEPAADVPDAAVAIPLDPARLAALGAALAQGDLAALDLVRALQPALAEAQGQPAAQTLAAAIHRLDFDTALALLHAHWPESAHPGPPGSA</sequence>
<evidence type="ECO:0000256" key="11">
    <source>
        <dbReference type="ARBA" id="ARBA00022989"/>
    </source>
</evidence>
<dbReference type="PROSITE" id="PS50839">
    <property type="entry name" value="CHASE"/>
    <property type="match status" value="1"/>
</dbReference>
<keyword evidence="9" id="KW-0418">Kinase</keyword>
<dbReference type="PROSITE" id="PS50894">
    <property type="entry name" value="HPT"/>
    <property type="match status" value="1"/>
</dbReference>
<dbReference type="SUPFAM" id="SSF52172">
    <property type="entry name" value="CheY-like"/>
    <property type="match status" value="1"/>
</dbReference>
<protein>
    <recommendedName>
        <fullName evidence="15">Sensory/regulatory protein RpfC</fullName>
        <ecNumber evidence="3">2.7.13.3</ecNumber>
    </recommendedName>
</protein>